<name>A0A316AWR2_9ACTN</name>
<accession>A0A316AWR2</accession>
<comment type="function">
    <text evidence="2">Antitoxin component of a type II toxin-antitoxin (TA) system.</text>
</comment>
<dbReference type="EMBL" id="QGDQ01000006">
    <property type="protein sequence ID" value="PWJ54607.1"/>
    <property type="molecule type" value="Genomic_DNA"/>
</dbReference>
<dbReference type="PANTHER" id="PTHR33713">
    <property type="entry name" value="ANTITOXIN YAFN-RELATED"/>
    <property type="match status" value="1"/>
</dbReference>
<evidence type="ECO:0000256" key="1">
    <source>
        <dbReference type="ARBA" id="ARBA00009981"/>
    </source>
</evidence>
<comment type="similarity">
    <text evidence="1 2">Belongs to the phD/YefM antitoxin family.</text>
</comment>
<sequence>MTTLPLAEVRAQLSKLVDSAVETHERIHITRNGRPAAVLLSAEDFESLLETLEILSDPEAMAEIKAYRENPDDVVPLAQVEAEMRAAGRLPS</sequence>
<dbReference type="OrthoDB" id="3730588at2"/>
<dbReference type="Proteomes" id="UP000245469">
    <property type="component" value="Unassembled WGS sequence"/>
</dbReference>
<comment type="caution">
    <text evidence="3">The sequence shown here is derived from an EMBL/GenBank/DDBJ whole genome shotgun (WGS) entry which is preliminary data.</text>
</comment>
<dbReference type="AlphaFoldDB" id="A0A316AWR2"/>
<dbReference type="InterPro" id="IPR051405">
    <property type="entry name" value="phD/YefM_antitoxin"/>
</dbReference>
<organism evidence="3 4">
    <name type="scientific">Quadrisphaera granulorum</name>
    <dbReference type="NCBI Taxonomy" id="317664"/>
    <lineage>
        <taxon>Bacteria</taxon>
        <taxon>Bacillati</taxon>
        <taxon>Actinomycetota</taxon>
        <taxon>Actinomycetes</taxon>
        <taxon>Kineosporiales</taxon>
        <taxon>Kineosporiaceae</taxon>
        <taxon>Quadrisphaera</taxon>
    </lineage>
</organism>
<dbReference type="NCBIfam" id="TIGR01552">
    <property type="entry name" value="phd_fam"/>
    <property type="match status" value="1"/>
</dbReference>
<evidence type="ECO:0000313" key="4">
    <source>
        <dbReference type="Proteomes" id="UP000245469"/>
    </source>
</evidence>
<gene>
    <name evidence="3" type="ORF">BXY45_10650</name>
</gene>
<proteinExistence type="inferred from homology"/>
<dbReference type="SUPFAM" id="SSF143120">
    <property type="entry name" value="YefM-like"/>
    <property type="match status" value="1"/>
</dbReference>
<dbReference type="RefSeq" id="WP_109773539.1">
    <property type="nucleotide sequence ID" value="NZ_QGDQ01000006.1"/>
</dbReference>
<keyword evidence="4" id="KW-1185">Reference proteome</keyword>
<evidence type="ECO:0000313" key="3">
    <source>
        <dbReference type="EMBL" id="PWJ54607.1"/>
    </source>
</evidence>
<dbReference type="InterPro" id="IPR006442">
    <property type="entry name" value="Antitoxin_Phd/YefM"/>
</dbReference>
<dbReference type="InterPro" id="IPR036165">
    <property type="entry name" value="YefM-like_sf"/>
</dbReference>
<reference evidence="3 4" key="1">
    <citation type="submission" date="2018-03" db="EMBL/GenBank/DDBJ databases">
        <title>Genomic Encyclopedia of Archaeal and Bacterial Type Strains, Phase II (KMG-II): from individual species to whole genera.</title>
        <authorList>
            <person name="Goeker M."/>
        </authorList>
    </citation>
    <scope>NUCLEOTIDE SEQUENCE [LARGE SCALE GENOMIC DNA]</scope>
    <source>
        <strain evidence="3 4">DSM 44889</strain>
    </source>
</reference>
<dbReference type="Gene3D" id="3.40.1620.10">
    <property type="entry name" value="YefM-like domain"/>
    <property type="match status" value="1"/>
</dbReference>
<dbReference type="Pfam" id="PF02604">
    <property type="entry name" value="PhdYeFM_antitox"/>
    <property type="match status" value="1"/>
</dbReference>
<dbReference type="PANTHER" id="PTHR33713:SF10">
    <property type="entry name" value="ANTITOXIN YAFN"/>
    <property type="match status" value="1"/>
</dbReference>
<protein>
    <recommendedName>
        <fullName evidence="2">Antitoxin</fullName>
    </recommendedName>
</protein>
<evidence type="ECO:0000256" key="2">
    <source>
        <dbReference type="RuleBase" id="RU362080"/>
    </source>
</evidence>